<organism evidence="5 6">
    <name type="scientific">Nocardia cerradoensis</name>
    <dbReference type="NCBI Taxonomy" id="85688"/>
    <lineage>
        <taxon>Bacteria</taxon>
        <taxon>Bacillati</taxon>
        <taxon>Actinomycetota</taxon>
        <taxon>Actinomycetes</taxon>
        <taxon>Mycobacteriales</taxon>
        <taxon>Nocardiaceae</taxon>
        <taxon>Nocardia</taxon>
    </lineage>
</organism>
<dbReference type="Proteomes" id="UP000215506">
    <property type="component" value="Unassembled WGS sequence"/>
</dbReference>
<dbReference type="InterPro" id="IPR030678">
    <property type="entry name" value="Peptide/Ni-bd"/>
</dbReference>
<keyword evidence="2" id="KW-0813">Transport</keyword>
<dbReference type="GO" id="GO:0043190">
    <property type="term" value="C:ATP-binding cassette (ABC) transporter complex"/>
    <property type="evidence" value="ECO:0007669"/>
    <property type="project" value="InterPro"/>
</dbReference>
<keyword evidence="3" id="KW-0732">Signal</keyword>
<dbReference type="InterPro" id="IPR039424">
    <property type="entry name" value="SBP_5"/>
</dbReference>
<comment type="similarity">
    <text evidence="1">Belongs to the bacterial solute-binding protein 5 family.</text>
</comment>
<reference evidence="5 6" key="1">
    <citation type="submission" date="2017-07" db="EMBL/GenBank/DDBJ databases">
        <title>First draft Genome Sequence of Nocardia cerradoensis isolated from human infection.</title>
        <authorList>
            <person name="Carrasco G."/>
        </authorList>
    </citation>
    <scope>NUCLEOTIDE SEQUENCE [LARGE SCALE GENOMIC DNA]</scope>
    <source>
        <strain evidence="5 6">CNM20130759</strain>
    </source>
</reference>
<dbReference type="CDD" id="cd08492">
    <property type="entry name" value="PBP2_NikA_DppA_OppA_like_15"/>
    <property type="match status" value="1"/>
</dbReference>
<evidence type="ECO:0000256" key="3">
    <source>
        <dbReference type="ARBA" id="ARBA00022729"/>
    </source>
</evidence>
<dbReference type="Gene3D" id="3.40.190.10">
    <property type="entry name" value="Periplasmic binding protein-like II"/>
    <property type="match status" value="1"/>
</dbReference>
<dbReference type="GO" id="GO:0042597">
    <property type="term" value="C:periplasmic space"/>
    <property type="evidence" value="ECO:0007669"/>
    <property type="project" value="UniProtKB-ARBA"/>
</dbReference>
<dbReference type="GO" id="GO:1904680">
    <property type="term" value="F:peptide transmembrane transporter activity"/>
    <property type="evidence" value="ECO:0007669"/>
    <property type="project" value="TreeGrafter"/>
</dbReference>
<keyword evidence="6" id="KW-1185">Reference proteome</keyword>
<evidence type="ECO:0000313" key="5">
    <source>
        <dbReference type="EMBL" id="OXR47551.1"/>
    </source>
</evidence>
<gene>
    <name evidence="5" type="primary">ddpA_1</name>
    <name evidence="5" type="ORF">B7C42_00676</name>
</gene>
<dbReference type="AlphaFoldDB" id="A0A231HF01"/>
<evidence type="ECO:0000256" key="1">
    <source>
        <dbReference type="ARBA" id="ARBA00005695"/>
    </source>
</evidence>
<comment type="caution">
    <text evidence="5">The sequence shown here is derived from an EMBL/GenBank/DDBJ whole genome shotgun (WGS) entry which is preliminary data.</text>
</comment>
<dbReference type="PANTHER" id="PTHR30290:SF9">
    <property type="entry name" value="OLIGOPEPTIDE-BINDING PROTEIN APPA"/>
    <property type="match status" value="1"/>
</dbReference>
<sequence>MVALVTACSSGGSGADDESATPVSGGTLTYASYRDATCMDPHVSPGDIVGELQRNVFDSLVAQKSDGTFAPWLASAWKISADGKEYVFTLRPDVKFFDGTPFDAAAVKANFEHILAPATKSQYAASLLGPYAGTDIIDDHTVRVRFTQPYSPFLQAASTAYLGFYSPKVLAEHPDELCGGGRYAVGSGPFRELSVTHGQGIEFERNPDYAWPPATARHIGPAYLDKLSVRYLTEDAVRTGALRGGQVDVIAGTPPADYQALQQDPAYRIVRGDAPGAPYTFFFNQSKEPFSDIRARQAVSAAIDIDGIVDSIYLGVYPRAYGPLSASTPGYDASVEKRPGYDVAKANRLLDELGYTGRDAQGYRIKDGHRFGLVLPYASNLVRESRDLVTQAVQQDLKKVGIELRLTPVDYGTYTTIIAANGYDLVGASWGRSDADVLATLYQSDRSVAKGGANNGKVADPQLDALLQQGRATADPAQRAAAYKQAQQLILDKAYALPIYVFTGVYTAAARVHGFGLDANGWSNFYDTWVEHS</sequence>
<evidence type="ECO:0000256" key="2">
    <source>
        <dbReference type="ARBA" id="ARBA00022448"/>
    </source>
</evidence>
<dbReference type="PIRSF" id="PIRSF002741">
    <property type="entry name" value="MppA"/>
    <property type="match status" value="1"/>
</dbReference>
<dbReference type="Pfam" id="PF00496">
    <property type="entry name" value="SBP_bac_5"/>
    <property type="match status" value="1"/>
</dbReference>
<dbReference type="GO" id="GO:0015833">
    <property type="term" value="P:peptide transport"/>
    <property type="evidence" value="ECO:0007669"/>
    <property type="project" value="TreeGrafter"/>
</dbReference>
<dbReference type="Gene3D" id="3.10.105.10">
    <property type="entry name" value="Dipeptide-binding Protein, Domain 3"/>
    <property type="match status" value="1"/>
</dbReference>
<proteinExistence type="inferred from homology"/>
<dbReference type="InterPro" id="IPR000914">
    <property type="entry name" value="SBP_5_dom"/>
</dbReference>
<dbReference type="PANTHER" id="PTHR30290">
    <property type="entry name" value="PERIPLASMIC BINDING COMPONENT OF ABC TRANSPORTER"/>
    <property type="match status" value="1"/>
</dbReference>
<evidence type="ECO:0000313" key="6">
    <source>
        <dbReference type="Proteomes" id="UP000215506"/>
    </source>
</evidence>
<dbReference type="SUPFAM" id="SSF53850">
    <property type="entry name" value="Periplasmic binding protein-like II"/>
    <property type="match status" value="1"/>
</dbReference>
<dbReference type="EMBL" id="NGAF01000001">
    <property type="protein sequence ID" value="OXR47551.1"/>
    <property type="molecule type" value="Genomic_DNA"/>
</dbReference>
<feature type="domain" description="Solute-binding protein family 5" evidence="4">
    <location>
        <begin position="69"/>
        <end position="447"/>
    </location>
</feature>
<name>A0A231HF01_9NOCA</name>
<accession>A0A231HF01</accession>
<evidence type="ECO:0000259" key="4">
    <source>
        <dbReference type="Pfam" id="PF00496"/>
    </source>
</evidence>
<protein>
    <submittedName>
        <fullName evidence="5">Putative D,D-dipeptide-binding periplasmic protein DdpA</fullName>
    </submittedName>
</protein>